<organism evidence="2 3">
    <name type="scientific">Streptomyces eurocidicus</name>
    <name type="common">Streptoverticillium eurocidicus</name>
    <dbReference type="NCBI Taxonomy" id="66423"/>
    <lineage>
        <taxon>Bacteria</taxon>
        <taxon>Bacillati</taxon>
        <taxon>Actinomycetota</taxon>
        <taxon>Actinomycetes</taxon>
        <taxon>Kitasatosporales</taxon>
        <taxon>Streptomycetaceae</taxon>
        <taxon>Streptomyces</taxon>
    </lineage>
</organism>
<feature type="domain" description="Nudix hydrolase" evidence="1">
    <location>
        <begin position="18"/>
        <end position="156"/>
    </location>
</feature>
<dbReference type="AlphaFoldDB" id="A0A7W8F754"/>
<dbReference type="PROSITE" id="PS51462">
    <property type="entry name" value="NUDIX"/>
    <property type="match status" value="1"/>
</dbReference>
<dbReference type="InterPro" id="IPR000086">
    <property type="entry name" value="NUDIX_hydrolase_dom"/>
</dbReference>
<dbReference type="EMBL" id="JACHJF010000040">
    <property type="protein sequence ID" value="MBB5123061.1"/>
    <property type="molecule type" value="Genomic_DNA"/>
</dbReference>
<proteinExistence type="predicted"/>
<accession>A0A7W8F754</accession>
<evidence type="ECO:0000313" key="2">
    <source>
        <dbReference type="EMBL" id="MBB5123061.1"/>
    </source>
</evidence>
<protein>
    <submittedName>
        <fullName evidence="2">ADP-ribose pyrophosphatase YjhB (NUDIX family)</fullName>
    </submittedName>
</protein>
<dbReference type="OrthoDB" id="3872197at2"/>
<dbReference type="Proteomes" id="UP000528608">
    <property type="component" value="Unassembled WGS sequence"/>
</dbReference>
<reference evidence="2 3" key="1">
    <citation type="submission" date="2020-08" db="EMBL/GenBank/DDBJ databases">
        <title>Genomic Encyclopedia of Type Strains, Phase III (KMG-III): the genomes of soil and plant-associated and newly described type strains.</title>
        <authorList>
            <person name="Whitman W."/>
        </authorList>
    </citation>
    <scope>NUCLEOTIDE SEQUENCE [LARGE SCALE GENOMIC DNA]</scope>
    <source>
        <strain evidence="2 3">CECT 3259</strain>
    </source>
</reference>
<comment type="caution">
    <text evidence="2">The sequence shown here is derived from an EMBL/GenBank/DDBJ whole genome shotgun (WGS) entry which is preliminary data.</text>
</comment>
<sequence>MSPMGLKVTLNEAWTNPPRRRLAGLARITNDQGKVLVLLSGRGPSWLLPGGMAIAGETAADAVRYQVRRKLQLHVEVGPAIAIDHVTANRAEGTVEGINIVFECGELSTAQIESITLPLALKGQGPEILKYEFMGHEELMENVPQWRRTMAAEAATVTRVGIPYLQDGKPVSNRAA</sequence>
<dbReference type="SUPFAM" id="SSF55811">
    <property type="entry name" value="Nudix"/>
    <property type="match status" value="1"/>
</dbReference>
<evidence type="ECO:0000313" key="3">
    <source>
        <dbReference type="Proteomes" id="UP000528608"/>
    </source>
</evidence>
<dbReference type="Gene3D" id="3.90.79.10">
    <property type="entry name" value="Nucleoside Triphosphate Pyrophosphohydrolase"/>
    <property type="match status" value="1"/>
</dbReference>
<dbReference type="RefSeq" id="WP_146045505.1">
    <property type="nucleotide sequence ID" value="NZ_JACHJF010000040.1"/>
</dbReference>
<gene>
    <name evidence="2" type="ORF">FHS36_006538</name>
</gene>
<evidence type="ECO:0000259" key="1">
    <source>
        <dbReference type="PROSITE" id="PS51462"/>
    </source>
</evidence>
<name>A0A7W8F754_STREU</name>
<dbReference type="InterPro" id="IPR015797">
    <property type="entry name" value="NUDIX_hydrolase-like_dom_sf"/>
</dbReference>